<evidence type="ECO:0000259" key="11">
    <source>
        <dbReference type="PROSITE" id="PS51352"/>
    </source>
</evidence>
<dbReference type="SUPFAM" id="SSF52833">
    <property type="entry name" value="Thioredoxin-like"/>
    <property type="match status" value="1"/>
</dbReference>
<dbReference type="PANTHER" id="PTHR45663:SF11">
    <property type="entry name" value="GEO12009P1"/>
    <property type="match status" value="1"/>
</dbReference>
<evidence type="ECO:0000256" key="1">
    <source>
        <dbReference type="ARBA" id="ARBA00008987"/>
    </source>
</evidence>
<dbReference type="PRINTS" id="PR00421">
    <property type="entry name" value="THIOREDOXIN"/>
</dbReference>
<keyword evidence="4" id="KW-0249">Electron transport</keyword>
<evidence type="ECO:0000256" key="9">
    <source>
        <dbReference type="PIRSR" id="PIRSR000077-1"/>
    </source>
</evidence>
<evidence type="ECO:0000256" key="8">
    <source>
        <dbReference type="PIRNR" id="PIRNR000077"/>
    </source>
</evidence>
<protein>
    <recommendedName>
        <fullName evidence="2 7">Thioredoxin</fullName>
    </recommendedName>
</protein>
<dbReference type="GO" id="GO:0005737">
    <property type="term" value="C:cytoplasm"/>
    <property type="evidence" value="ECO:0007669"/>
    <property type="project" value="TreeGrafter"/>
</dbReference>
<dbReference type="CDD" id="cd02947">
    <property type="entry name" value="TRX_family"/>
    <property type="match status" value="1"/>
</dbReference>
<dbReference type="EMBL" id="NMQW01000052">
    <property type="protein sequence ID" value="OXM83022.1"/>
    <property type="molecule type" value="Genomic_DNA"/>
</dbReference>
<keyword evidence="3" id="KW-0813">Transport</keyword>
<feature type="active site" description="Nucleophile" evidence="9">
    <location>
        <position position="34"/>
    </location>
</feature>
<feature type="site" description="Contributes to redox potential value" evidence="9">
    <location>
        <position position="32"/>
    </location>
</feature>
<evidence type="ECO:0000313" key="13">
    <source>
        <dbReference type="Proteomes" id="UP000215509"/>
    </source>
</evidence>
<dbReference type="PROSITE" id="PS51352">
    <property type="entry name" value="THIOREDOXIN_2"/>
    <property type="match status" value="1"/>
</dbReference>
<evidence type="ECO:0000256" key="5">
    <source>
        <dbReference type="ARBA" id="ARBA00023157"/>
    </source>
</evidence>
<name>A0A229UHX7_9BACL</name>
<keyword evidence="5 10" id="KW-1015">Disulfide bond</keyword>
<dbReference type="RefSeq" id="WP_094018119.1">
    <property type="nucleotide sequence ID" value="NZ_NMQW01000052.1"/>
</dbReference>
<dbReference type="PIRSF" id="PIRSF000077">
    <property type="entry name" value="Thioredoxin"/>
    <property type="match status" value="1"/>
</dbReference>
<accession>A0A229UHX7</accession>
<feature type="disulfide bond" description="Redox-active" evidence="10">
    <location>
        <begin position="31"/>
        <end position="34"/>
    </location>
</feature>
<dbReference type="InterPro" id="IPR036249">
    <property type="entry name" value="Thioredoxin-like_sf"/>
</dbReference>
<dbReference type="InterPro" id="IPR005746">
    <property type="entry name" value="Thioredoxin"/>
</dbReference>
<dbReference type="InterPro" id="IPR013766">
    <property type="entry name" value="Thioredoxin_domain"/>
</dbReference>
<dbReference type="FunFam" id="3.40.30.10:FF:000001">
    <property type="entry name" value="Thioredoxin"/>
    <property type="match status" value="1"/>
</dbReference>
<evidence type="ECO:0000256" key="4">
    <source>
        <dbReference type="ARBA" id="ARBA00022982"/>
    </source>
</evidence>
<dbReference type="GO" id="GO:0015035">
    <property type="term" value="F:protein-disulfide reductase activity"/>
    <property type="evidence" value="ECO:0007669"/>
    <property type="project" value="UniProtKB-UniRule"/>
</dbReference>
<evidence type="ECO:0000256" key="3">
    <source>
        <dbReference type="ARBA" id="ARBA00022448"/>
    </source>
</evidence>
<dbReference type="Gene3D" id="3.40.30.10">
    <property type="entry name" value="Glutaredoxin"/>
    <property type="match status" value="1"/>
</dbReference>
<feature type="site" description="Contributes to redox potential value" evidence="9">
    <location>
        <position position="33"/>
    </location>
</feature>
<evidence type="ECO:0000313" key="12">
    <source>
        <dbReference type="EMBL" id="OXM83022.1"/>
    </source>
</evidence>
<sequence length="108" mass="12362">MAILNVRDQDFNQVVLDPNKLVIVDFYADWCGPCRMLSPVLNELDEEFGDEITIAKVNVDLNTKTARSYQVMSIPTLKFFKHGKEVGTFTGFKSKDQLHNLVKTILKR</sequence>
<gene>
    <name evidence="12" type="primary">trxA</name>
    <name evidence="12" type="ORF">CF651_27795</name>
</gene>
<dbReference type="Pfam" id="PF00085">
    <property type="entry name" value="Thioredoxin"/>
    <property type="match status" value="1"/>
</dbReference>
<reference evidence="12 13" key="1">
    <citation type="submission" date="2017-07" db="EMBL/GenBank/DDBJ databases">
        <title>Genome sequencing and assembly of Paenibacillus rigui.</title>
        <authorList>
            <person name="Mayilraj S."/>
        </authorList>
    </citation>
    <scope>NUCLEOTIDE SEQUENCE [LARGE SCALE GENOMIC DNA]</scope>
    <source>
        <strain evidence="12 13">JCM 16352</strain>
    </source>
</reference>
<dbReference type="OrthoDB" id="9790390at2"/>
<comment type="similarity">
    <text evidence="1 8">Belongs to the thioredoxin family.</text>
</comment>
<proteinExistence type="inferred from homology"/>
<dbReference type="Proteomes" id="UP000215509">
    <property type="component" value="Unassembled WGS sequence"/>
</dbReference>
<feature type="active site" description="Nucleophile" evidence="9">
    <location>
        <position position="31"/>
    </location>
</feature>
<dbReference type="InterPro" id="IPR017937">
    <property type="entry name" value="Thioredoxin_CS"/>
</dbReference>
<evidence type="ECO:0000256" key="10">
    <source>
        <dbReference type="PIRSR" id="PIRSR000077-4"/>
    </source>
</evidence>
<organism evidence="12 13">
    <name type="scientific">Paenibacillus rigui</name>
    <dbReference type="NCBI Taxonomy" id="554312"/>
    <lineage>
        <taxon>Bacteria</taxon>
        <taxon>Bacillati</taxon>
        <taxon>Bacillota</taxon>
        <taxon>Bacilli</taxon>
        <taxon>Bacillales</taxon>
        <taxon>Paenibacillaceae</taxon>
        <taxon>Paenibacillus</taxon>
    </lineage>
</organism>
<dbReference type="PROSITE" id="PS00194">
    <property type="entry name" value="THIOREDOXIN_1"/>
    <property type="match status" value="1"/>
</dbReference>
<dbReference type="PANTHER" id="PTHR45663">
    <property type="entry name" value="GEO12009P1"/>
    <property type="match status" value="1"/>
</dbReference>
<evidence type="ECO:0000256" key="7">
    <source>
        <dbReference type="NCBIfam" id="TIGR01068"/>
    </source>
</evidence>
<evidence type="ECO:0000256" key="2">
    <source>
        <dbReference type="ARBA" id="ARBA00020570"/>
    </source>
</evidence>
<dbReference type="NCBIfam" id="TIGR01068">
    <property type="entry name" value="thioredoxin"/>
    <property type="match status" value="1"/>
</dbReference>
<feature type="site" description="Deprotonates C-terminal active site Cys" evidence="9">
    <location>
        <position position="25"/>
    </location>
</feature>
<feature type="domain" description="Thioredoxin" evidence="11">
    <location>
        <begin position="1"/>
        <end position="107"/>
    </location>
</feature>
<evidence type="ECO:0000256" key="6">
    <source>
        <dbReference type="ARBA" id="ARBA00023284"/>
    </source>
</evidence>
<keyword evidence="6 10" id="KW-0676">Redox-active center</keyword>
<comment type="caution">
    <text evidence="12">The sequence shown here is derived from an EMBL/GenBank/DDBJ whole genome shotgun (WGS) entry which is preliminary data.</text>
</comment>
<dbReference type="AlphaFoldDB" id="A0A229UHX7"/>
<keyword evidence="13" id="KW-1185">Reference proteome</keyword>